<protein>
    <submittedName>
        <fullName evidence="1">Uncharacterized protein</fullName>
    </submittedName>
</protein>
<evidence type="ECO:0000313" key="1">
    <source>
        <dbReference type="EMBL" id="SVE26437.1"/>
    </source>
</evidence>
<dbReference type="EMBL" id="UINC01205317">
    <property type="protein sequence ID" value="SVE26437.1"/>
    <property type="molecule type" value="Genomic_DNA"/>
</dbReference>
<organism evidence="1">
    <name type="scientific">marine metagenome</name>
    <dbReference type="NCBI Taxonomy" id="408172"/>
    <lineage>
        <taxon>unclassified sequences</taxon>
        <taxon>metagenomes</taxon>
        <taxon>ecological metagenomes</taxon>
    </lineage>
</organism>
<accession>A0A383C1Y7</accession>
<dbReference type="AlphaFoldDB" id="A0A383C1Y7"/>
<gene>
    <name evidence="1" type="ORF">METZ01_LOCUS479291</name>
</gene>
<feature type="non-terminal residue" evidence="1">
    <location>
        <position position="31"/>
    </location>
</feature>
<sequence length="31" mass="3469">MKRVLLVVAFVCVVWLEAAKPNVIVVLTDDQ</sequence>
<name>A0A383C1Y7_9ZZZZ</name>
<reference evidence="1" key="1">
    <citation type="submission" date="2018-05" db="EMBL/GenBank/DDBJ databases">
        <authorList>
            <person name="Lanie J.A."/>
            <person name="Ng W.-L."/>
            <person name="Kazmierczak K.M."/>
            <person name="Andrzejewski T.M."/>
            <person name="Davidsen T.M."/>
            <person name="Wayne K.J."/>
            <person name="Tettelin H."/>
            <person name="Glass J.I."/>
            <person name="Rusch D."/>
            <person name="Podicherti R."/>
            <person name="Tsui H.-C.T."/>
            <person name="Winkler M.E."/>
        </authorList>
    </citation>
    <scope>NUCLEOTIDE SEQUENCE</scope>
</reference>
<proteinExistence type="predicted"/>